<evidence type="ECO:0000313" key="10">
    <source>
        <dbReference type="Proteomes" id="UP000315522"/>
    </source>
</evidence>
<comment type="caution">
    <text evidence="9">The sequence shown here is derived from an EMBL/GenBank/DDBJ whole genome shotgun (WGS) entry which is preliminary data.</text>
</comment>
<dbReference type="SUPFAM" id="SSF51556">
    <property type="entry name" value="Metallo-dependent hydrolases"/>
    <property type="match status" value="1"/>
</dbReference>
<gene>
    <name evidence="9" type="primary">AGSA</name>
    <name evidence="9" type="ORF">LAWI1_G007906</name>
</gene>
<dbReference type="InterPro" id="IPR036259">
    <property type="entry name" value="MFS_trans_sf"/>
</dbReference>
<evidence type="ECO:0000256" key="8">
    <source>
        <dbReference type="RuleBase" id="RU363073"/>
    </source>
</evidence>
<evidence type="ECO:0000256" key="3">
    <source>
        <dbReference type="ARBA" id="ARBA00022448"/>
    </source>
</evidence>
<dbReference type="Gene3D" id="3.20.20.140">
    <property type="entry name" value="Metal-dependent hydrolases"/>
    <property type="match status" value="2"/>
</dbReference>
<dbReference type="EMBL" id="QGML01003200">
    <property type="protein sequence ID" value="TVY86682.1"/>
    <property type="molecule type" value="Genomic_DNA"/>
</dbReference>
<evidence type="ECO:0000256" key="1">
    <source>
        <dbReference type="ARBA" id="ARBA00004128"/>
    </source>
</evidence>
<protein>
    <recommendedName>
        <fullName evidence="8">Autophagy-related protein</fullName>
    </recommendedName>
</protein>
<dbReference type="PANTHER" id="PTHR23519:SF4">
    <property type="entry name" value="AUTOPHAGY-RELATED PROTEIN"/>
    <property type="match status" value="1"/>
</dbReference>
<comment type="function">
    <text evidence="8">Vacuolar effluxer which mediate the efflux of amino acids resulting from autophagic degradation. The release of autophagic amino acids allows the maintenance of protein synthesis and viability during nitrogen starvation.</text>
</comment>
<dbReference type="Gene3D" id="1.20.1250.20">
    <property type="entry name" value="MFS general substrate transporter like domains"/>
    <property type="match status" value="1"/>
</dbReference>
<keyword evidence="3 8" id="KW-0813">Transport</keyword>
<dbReference type="GO" id="GO:0006914">
    <property type="term" value="P:autophagy"/>
    <property type="evidence" value="ECO:0007669"/>
    <property type="project" value="UniProtKB-KW"/>
</dbReference>
<dbReference type="InterPro" id="IPR032466">
    <property type="entry name" value="Metal_Hydrolase"/>
</dbReference>
<dbReference type="GO" id="GO:0006865">
    <property type="term" value="P:amino acid transport"/>
    <property type="evidence" value="ECO:0007669"/>
    <property type="project" value="UniProtKB-KW"/>
</dbReference>
<keyword evidence="4 8" id="KW-0812">Transmembrane</keyword>
<dbReference type="Pfam" id="PF11700">
    <property type="entry name" value="ATG22"/>
    <property type="match status" value="1"/>
</dbReference>
<dbReference type="AlphaFoldDB" id="A0A559M146"/>
<evidence type="ECO:0000256" key="4">
    <source>
        <dbReference type="ARBA" id="ARBA00022692"/>
    </source>
</evidence>
<reference evidence="9 10" key="1">
    <citation type="submission" date="2018-05" db="EMBL/GenBank/DDBJ databases">
        <title>Genome sequencing and assembly of the regulated plant pathogen Lachnellula willkommii and related sister species for the development of diagnostic species identification markers.</title>
        <authorList>
            <person name="Giroux E."/>
            <person name="Bilodeau G."/>
        </authorList>
    </citation>
    <scope>NUCLEOTIDE SEQUENCE [LARGE SCALE GENOMIC DNA]</scope>
    <source>
        <strain evidence="9 10">CBS 172.35</strain>
    </source>
</reference>
<evidence type="ECO:0000313" key="9">
    <source>
        <dbReference type="EMBL" id="TVY86682.1"/>
    </source>
</evidence>
<feature type="transmembrane region" description="Helical" evidence="8">
    <location>
        <begin position="71"/>
        <end position="90"/>
    </location>
</feature>
<keyword evidence="7 8" id="KW-0472">Membrane</keyword>
<comment type="subcellular location">
    <subcellularLocation>
        <location evidence="1 8">Vacuole membrane</location>
        <topology evidence="1 8">Multi-pass membrane protein</topology>
    </subcellularLocation>
</comment>
<evidence type="ECO:0000256" key="6">
    <source>
        <dbReference type="ARBA" id="ARBA00023006"/>
    </source>
</evidence>
<name>A0A559M146_9HELO</name>
<dbReference type="GO" id="GO:0005774">
    <property type="term" value="C:vacuolar membrane"/>
    <property type="evidence" value="ECO:0007669"/>
    <property type="project" value="UniProtKB-SubCell"/>
</dbReference>
<evidence type="ECO:0000256" key="5">
    <source>
        <dbReference type="ARBA" id="ARBA00022989"/>
    </source>
</evidence>
<organism evidence="9 10">
    <name type="scientific">Lachnellula willkommii</name>
    <dbReference type="NCBI Taxonomy" id="215461"/>
    <lineage>
        <taxon>Eukaryota</taxon>
        <taxon>Fungi</taxon>
        <taxon>Dikarya</taxon>
        <taxon>Ascomycota</taxon>
        <taxon>Pezizomycotina</taxon>
        <taxon>Leotiomycetes</taxon>
        <taxon>Helotiales</taxon>
        <taxon>Lachnaceae</taxon>
        <taxon>Lachnellula</taxon>
    </lineage>
</organism>
<dbReference type="SUPFAM" id="SSF103473">
    <property type="entry name" value="MFS general substrate transporter"/>
    <property type="match status" value="1"/>
</dbReference>
<dbReference type="InterPro" id="IPR050495">
    <property type="entry name" value="ATG22/LtaA_families"/>
</dbReference>
<dbReference type="PANTHER" id="PTHR23519">
    <property type="entry name" value="AUTOPHAGY-RELATED PROTEIN 22"/>
    <property type="match status" value="1"/>
</dbReference>
<evidence type="ECO:0000256" key="7">
    <source>
        <dbReference type="ARBA" id="ARBA00023136"/>
    </source>
</evidence>
<comment type="caution">
    <text evidence="8">Lacks conserved residue(s) required for the propagation of feature annotation.</text>
</comment>
<dbReference type="Proteomes" id="UP000315522">
    <property type="component" value="Unassembled WGS sequence"/>
</dbReference>
<proteinExistence type="inferred from homology"/>
<feature type="non-terminal residue" evidence="9">
    <location>
        <position position="292"/>
    </location>
</feature>
<sequence length="292" mass="33534">MLIRRGRIYNVLFGLFQAPYYAYAQTMMSEVTPRGYENMFFGLFGITNRASSIIGPNIVQAIINSTNNNWMGFPFLFSLCFAASVVIWFVDIEKGRENCRKYVEERKLMRVARESGLTTDEVIDGVITGELVPEATSSDSGSVEASESLEHHLGIDDVWRKLNAAFAIVPGIVYYEPVMRKFLREFFRTLLKDGVRWVEFRTAPFTRFVLEGQEEACSDPSGVMRAIAEEIEGFKRNMRECIRLKKDYPDVISGYDLVGHEDSGRTLRSLTPELLWFQSECRQQQVNIPFFF</sequence>
<dbReference type="InterPro" id="IPR024671">
    <property type="entry name" value="Atg22-like"/>
</dbReference>
<keyword evidence="8" id="KW-0926">Vacuole</keyword>
<accession>A0A559M146</accession>
<evidence type="ECO:0000256" key="2">
    <source>
        <dbReference type="ARBA" id="ARBA00006978"/>
    </source>
</evidence>
<comment type="similarity">
    <text evidence="2 8">Belongs to the ATG22 family.</text>
</comment>
<keyword evidence="10" id="KW-1185">Reference proteome</keyword>
<keyword evidence="6 8" id="KW-0072">Autophagy</keyword>
<keyword evidence="8" id="KW-0029">Amino-acid transport</keyword>
<keyword evidence="5 8" id="KW-1133">Transmembrane helix</keyword>